<sequence length="83" mass="9572">MEVLVLTRKSSSKHLDVPKELDKRNNSSFSSNCYPFIQVRPLIFGEIFTLKERIAIVSWKLGGKTYEKVRQLSVRKQPPASSY</sequence>
<reference evidence="1" key="1">
    <citation type="submission" date="2020-07" db="EMBL/GenBank/DDBJ databases">
        <title>Multicomponent nature underlies the extraordinary mechanical properties of spider dragline silk.</title>
        <authorList>
            <person name="Kono N."/>
            <person name="Nakamura H."/>
            <person name="Mori M."/>
            <person name="Yoshida Y."/>
            <person name="Ohtoshi R."/>
            <person name="Malay A.D."/>
            <person name="Moran D.A.P."/>
            <person name="Tomita M."/>
            <person name="Numata K."/>
            <person name="Arakawa K."/>
        </authorList>
    </citation>
    <scope>NUCLEOTIDE SEQUENCE</scope>
</reference>
<keyword evidence="2" id="KW-1185">Reference proteome</keyword>
<gene>
    <name evidence="1" type="ORF">TNCT_547271</name>
</gene>
<name>A0A8X6KVU8_TRICU</name>
<dbReference type="Proteomes" id="UP000887116">
    <property type="component" value="Unassembled WGS sequence"/>
</dbReference>
<protein>
    <submittedName>
        <fullName evidence="1">Uncharacterized protein</fullName>
    </submittedName>
</protein>
<organism evidence="1 2">
    <name type="scientific">Trichonephila clavata</name>
    <name type="common">Joro spider</name>
    <name type="synonym">Nephila clavata</name>
    <dbReference type="NCBI Taxonomy" id="2740835"/>
    <lineage>
        <taxon>Eukaryota</taxon>
        <taxon>Metazoa</taxon>
        <taxon>Ecdysozoa</taxon>
        <taxon>Arthropoda</taxon>
        <taxon>Chelicerata</taxon>
        <taxon>Arachnida</taxon>
        <taxon>Araneae</taxon>
        <taxon>Araneomorphae</taxon>
        <taxon>Entelegynae</taxon>
        <taxon>Araneoidea</taxon>
        <taxon>Nephilidae</taxon>
        <taxon>Trichonephila</taxon>
    </lineage>
</organism>
<evidence type="ECO:0000313" key="2">
    <source>
        <dbReference type="Proteomes" id="UP000887116"/>
    </source>
</evidence>
<dbReference type="EMBL" id="BMAO01023394">
    <property type="protein sequence ID" value="GFQ88460.1"/>
    <property type="molecule type" value="Genomic_DNA"/>
</dbReference>
<accession>A0A8X6KVU8</accession>
<comment type="caution">
    <text evidence="1">The sequence shown here is derived from an EMBL/GenBank/DDBJ whole genome shotgun (WGS) entry which is preliminary data.</text>
</comment>
<evidence type="ECO:0000313" key="1">
    <source>
        <dbReference type="EMBL" id="GFQ88460.1"/>
    </source>
</evidence>
<proteinExistence type="predicted"/>
<dbReference type="AlphaFoldDB" id="A0A8X6KVU8"/>